<evidence type="ECO:0000313" key="4">
    <source>
        <dbReference type="Proteomes" id="UP000194464"/>
    </source>
</evidence>
<reference evidence="3 4" key="1">
    <citation type="submission" date="2017-04" db="EMBL/GenBank/DDBJ databases">
        <authorList>
            <person name="Varghese N."/>
            <person name="Submissions S."/>
        </authorList>
    </citation>
    <scope>NUCLEOTIDE SEQUENCE [LARGE SCALE GENOMIC DNA]</scope>
    <source>
        <strain evidence="3 4">VKM Ac-1784</strain>
    </source>
</reference>
<comment type="caution">
    <text evidence="3">The sequence shown here is derived from an EMBL/GenBank/DDBJ whole genome shotgun (WGS) entry which is preliminary data.</text>
</comment>
<feature type="compositionally biased region" description="Low complexity" evidence="1">
    <location>
        <begin position="234"/>
        <end position="250"/>
    </location>
</feature>
<feature type="transmembrane region" description="Helical" evidence="2">
    <location>
        <begin position="47"/>
        <end position="66"/>
    </location>
</feature>
<dbReference type="RefSeq" id="WP_086472743.1">
    <property type="nucleotide sequence ID" value="NZ_FXWJ01000001.1"/>
</dbReference>
<evidence type="ECO:0000256" key="2">
    <source>
        <dbReference type="SAM" id="Phobius"/>
    </source>
</evidence>
<feature type="transmembrane region" description="Helical" evidence="2">
    <location>
        <begin position="145"/>
        <end position="166"/>
    </location>
</feature>
<feature type="region of interest" description="Disordered" evidence="1">
    <location>
        <begin position="234"/>
        <end position="385"/>
    </location>
</feature>
<name>A0ABY1R8D9_9MICO</name>
<evidence type="ECO:0000313" key="3">
    <source>
        <dbReference type="EMBL" id="SMQ61128.1"/>
    </source>
</evidence>
<dbReference type="Proteomes" id="UP000194464">
    <property type="component" value="Unassembled WGS sequence"/>
</dbReference>
<keyword evidence="4" id="KW-1185">Reference proteome</keyword>
<proteinExistence type="predicted"/>
<feature type="compositionally biased region" description="Pro residues" evidence="1">
    <location>
        <begin position="332"/>
        <end position="359"/>
    </location>
</feature>
<organism evidence="3 4">
    <name type="scientific">Plantibacter elymi</name>
    <name type="common">nom. nud.</name>
    <dbReference type="NCBI Taxonomy" id="199708"/>
    <lineage>
        <taxon>Bacteria</taxon>
        <taxon>Bacillati</taxon>
        <taxon>Actinomycetota</taxon>
        <taxon>Actinomycetes</taxon>
        <taxon>Micrococcales</taxon>
        <taxon>Microbacteriaceae</taxon>
        <taxon>Plantibacter</taxon>
    </lineage>
</organism>
<feature type="transmembrane region" description="Helical" evidence="2">
    <location>
        <begin position="73"/>
        <end position="93"/>
    </location>
</feature>
<feature type="transmembrane region" description="Helical" evidence="2">
    <location>
        <begin position="12"/>
        <end position="35"/>
    </location>
</feature>
<feature type="compositionally biased region" description="Low complexity" evidence="1">
    <location>
        <begin position="298"/>
        <end position="331"/>
    </location>
</feature>
<feature type="compositionally biased region" description="Low complexity" evidence="1">
    <location>
        <begin position="257"/>
        <end position="287"/>
    </location>
</feature>
<protein>
    <submittedName>
        <fullName evidence="3">Uncharacterized protein</fullName>
    </submittedName>
</protein>
<keyword evidence="2" id="KW-0472">Membrane</keyword>
<feature type="transmembrane region" description="Helical" evidence="2">
    <location>
        <begin position="113"/>
        <end position="138"/>
    </location>
</feature>
<feature type="compositionally biased region" description="Gly residues" evidence="1">
    <location>
        <begin position="288"/>
        <end position="297"/>
    </location>
</feature>
<evidence type="ECO:0000256" key="1">
    <source>
        <dbReference type="SAM" id="MobiDB-lite"/>
    </source>
</evidence>
<accession>A0ABY1R8D9</accession>
<sequence>MVETTPRRSRSAVLALTLTIGTLVAAAIIGGYFIIVGDQADIAGRVWLTLLLLAAFVGAVSLDAAAGHGPNKWYLAVSTLVNIFLVTVGLLKLWNGWLQPPNTSDGFVWSTQIMLFIGILIIVRLALIIIQVYFLHFVTRATSTVVRATGIVTIALIIATVLVLVLPMAFPEGTWADWWWRIAAATTLAAAISAVIPVIVRAFSPKPEGERVSYGQQPYRPEVYQQAAPGYPVQGYPGQQGYQGQQGYPGQQPPQPLQGQPYPQQPYQGQQQPYGGQPNPGQPNPGQYGQGHPGQGYQGQPAPQQPAPQQFTPQQPGQQWPTPSWQGSAPGQPAPAQPAPQQWGPPQPQVPSSPVPPAPTQHEQRPQEPKQPTEPQQPQSPPPAE</sequence>
<dbReference type="EMBL" id="FXWJ01000001">
    <property type="protein sequence ID" value="SMQ61128.1"/>
    <property type="molecule type" value="Genomic_DNA"/>
</dbReference>
<keyword evidence="2" id="KW-0812">Transmembrane</keyword>
<feature type="transmembrane region" description="Helical" evidence="2">
    <location>
        <begin position="178"/>
        <end position="200"/>
    </location>
</feature>
<keyword evidence="2" id="KW-1133">Transmembrane helix</keyword>
<gene>
    <name evidence="3" type="ORF">SAMN06295909_0548</name>
</gene>